<evidence type="ECO:0000313" key="5">
    <source>
        <dbReference type="EMBL" id="KAK9821623.1"/>
    </source>
</evidence>
<dbReference type="SUPFAM" id="SSF48264">
    <property type="entry name" value="Cytochrome P450"/>
    <property type="match status" value="1"/>
</dbReference>
<dbReference type="Proteomes" id="UP001438707">
    <property type="component" value="Unassembled WGS sequence"/>
</dbReference>
<dbReference type="EMBL" id="JALJOS010000036">
    <property type="protein sequence ID" value="KAK9821623.1"/>
    <property type="molecule type" value="Genomic_DNA"/>
</dbReference>
<keyword evidence="3" id="KW-0408">Iron</keyword>
<organism evidence="5 6">
    <name type="scientific">Apatococcus lobatus</name>
    <dbReference type="NCBI Taxonomy" id="904363"/>
    <lineage>
        <taxon>Eukaryota</taxon>
        <taxon>Viridiplantae</taxon>
        <taxon>Chlorophyta</taxon>
        <taxon>core chlorophytes</taxon>
        <taxon>Trebouxiophyceae</taxon>
        <taxon>Chlorellales</taxon>
        <taxon>Chlorellaceae</taxon>
        <taxon>Apatococcus</taxon>
    </lineage>
</organism>
<feature type="region of interest" description="Disordered" evidence="4">
    <location>
        <begin position="104"/>
        <end position="130"/>
    </location>
</feature>
<feature type="binding site" description="axial binding residue" evidence="3">
    <location>
        <position position="685"/>
    </location>
    <ligand>
        <name>heme</name>
        <dbReference type="ChEBI" id="CHEBI:30413"/>
    </ligand>
    <ligandPart>
        <name>Fe</name>
        <dbReference type="ChEBI" id="CHEBI:18248"/>
    </ligandPart>
</feature>
<evidence type="ECO:0000256" key="3">
    <source>
        <dbReference type="PIRSR" id="PIRSR602401-1"/>
    </source>
</evidence>
<dbReference type="PANTHER" id="PTHR24305">
    <property type="entry name" value="CYTOCHROME P450"/>
    <property type="match status" value="1"/>
</dbReference>
<dbReference type="PRINTS" id="PR00463">
    <property type="entry name" value="EP450I"/>
</dbReference>
<name>A0AAW1QK36_9CHLO</name>
<feature type="compositionally biased region" description="Basic and acidic residues" evidence="4">
    <location>
        <begin position="104"/>
        <end position="117"/>
    </location>
</feature>
<keyword evidence="3" id="KW-0349">Heme</keyword>
<evidence type="ECO:0000256" key="4">
    <source>
        <dbReference type="SAM" id="MobiDB-lite"/>
    </source>
</evidence>
<gene>
    <name evidence="5" type="ORF">WJX74_000905</name>
</gene>
<keyword evidence="3" id="KW-0479">Metal-binding</keyword>
<dbReference type="InterPro" id="IPR002401">
    <property type="entry name" value="Cyt_P450_E_grp-I"/>
</dbReference>
<evidence type="ECO:0000256" key="1">
    <source>
        <dbReference type="ARBA" id="ARBA00001971"/>
    </source>
</evidence>
<proteinExistence type="inferred from homology"/>
<dbReference type="AlphaFoldDB" id="A0AAW1QK36"/>
<dbReference type="GO" id="GO:0005506">
    <property type="term" value="F:iron ion binding"/>
    <property type="evidence" value="ECO:0007669"/>
    <property type="project" value="InterPro"/>
</dbReference>
<dbReference type="InterPro" id="IPR001128">
    <property type="entry name" value="Cyt_P450"/>
</dbReference>
<comment type="similarity">
    <text evidence="2">Belongs to the cytochrome P450 family.</text>
</comment>
<evidence type="ECO:0008006" key="7">
    <source>
        <dbReference type="Google" id="ProtNLM"/>
    </source>
</evidence>
<dbReference type="InterPro" id="IPR017972">
    <property type="entry name" value="Cyt_P450_CS"/>
</dbReference>
<comment type="caution">
    <text evidence="5">The sequence shown here is derived from an EMBL/GenBank/DDBJ whole genome shotgun (WGS) entry which is preliminary data.</text>
</comment>
<dbReference type="InterPro" id="IPR036396">
    <property type="entry name" value="Cyt_P450_sf"/>
</dbReference>
<evidence type="ECO:0000256" key="2">
    <source>
        <dbReference type="ARBA" id="ARBA00010617"/>
    </source>
</evidence>
<evidence type="ECO:0000313" key="6">
    <source>
        <dbReference type="Proteomes" id="UP001438707"/>
    </source>
</evidence>
<dbReference type="InterPro" id="IPR050121">
    <property type="entry name" value="Cytochrome_P450_monoxygenase"/>
</dbReference>
<dbReference type="PROSITE" id="PS00086">
    <property type="entry name" value="CYTOCHROME_P450"/>
    <property type="match status" value="1"/>
</dbReference>
<dbReference type="Pfam" id="PF00067">
    <property type="entry name" value="p450"/>
    <property type="match status" value="2"/>
</dbReference>
<dbReference type="PRINTS" id="PR00385">
    <property type="entry name" value="P450"/>
</dbReference>
<protein>
    <recommendedName>
        <fullName evidence="7">Cytochrome P450</fullName>
    </recommendedName>
</protein>
<dbReference type="PANTHER" id="PTHR24305:SF166">
    <property type="entry name" value="CYTOCHROME P450 12A4, MITOCHONDRIAL-RELATED"/>
    <property type="match status" value="1"/>
</dbReference>
<accession>A0AAW1QK36</accession>
<dbReference type="Gene3D" id="1.10.630.10">
    <property type="entry name" value="Cytochrome P450"/>
    <property type="match status" value="1"/>
</dbReference>
<dbReference type="GO" id="GO:0004497">
    <property type="term" value="F:monooxygenase activity"/>
    <property type="evidence" value="ECO:0007669"/>
    <property type="project" value="InterPro"/>
</dbReference>
<reference evidence="5 6" key="1">
    <citation type="journal article" date="2024" name="Nat. Commun.">
        <title>Phylogenomics reveals the evolutionary origins of lichenization in chlorophyte algae.</title>
        <authorList>
            <person name="Puginier C."/>
            <person name="Libourel C."/>
            <person name="Otte J."/>
            <person name="Skaloud P."/>
            <person name="Haon M."/>
            <person name="Grisel S."/>
            <person name="Petersen M."/>
            <person name="Berrin J.G."/>
            <person name="Delaux P.M."/>
            <person name="Dal Grande F."/>
            <person name="Keller J."/>
        </authorList>
    </citation>
    <scope>NUCLEOTIDE SEQUENCE [LARGE SCALE GENOMIC DNA]</scope>
    <source>
        <strain evidence="5 6">SAG 2145</strain>
    </source>
</reference>
<comment type="cofactor">
    <cofactor evidence="1 3">
        <name>heme</name>
        <dbReference type="ChEBI" id="CHEBI:30413"/>
    </cofactor>
</comment>
<dbReference type="GO" id="GO:0016705">
    <property type="term" value="F:oxidoreductase activity, acting on paired donors, with incorporation or reduction of molecular oxygen"/>
    <property type="evidence" value="ECO:0007669"/>
    <property type="project" value="InterPro"/>
</dbReference>
<keyword evidence="6" id="KW-1185">Reference proteome</keyword>
<dbReference type="GO" id="GO:0020037">
    <property type="term" value="F:heme binding"/>
    <property type="evidence" value="ECO:0007669"/>
    <property type="project" value="InterPro"/>
</dbReference>
<sequence length="746" mass="80886">MTSGLEPQWVSGPFGTHNKYCTHFSRNLLSASVFPAQLAAEDLKRTRILASNLPSGPPATKASASSQSFSTSIHLQLNNAAVAGNPASILHAYQSLCKAELRHRQAPDLPKNDDKSQKARPTRLNAAAHERVSLRKQQALRLQALRASKIAEPSAAAAHQALAAKYGYEGSAVLEADQRRRATYKPRRLKATPMDHVAVRTLAMVPVSRDIGPGTKNPHRIAQQTRIWACWAKLPHTSKSFSVGGDLAEHRGLRRHLYFANLARTFGGKPVGLRLAYKPLVLISDPADAEQIFEQQKSPIYKAMEGIFGTGDHASLFTSQSASPYYRSIRKGLAPAFNSSNLKQSFGRLSALMQPVVSHINTTGASGAVDVFALAGHVTVDAISLSLYGDDAGSTSDLSIPKPRYAQILDPAMEGFTKTAVVPWIRHLTFIPAIRRIQQAVQRVHKENEVMVQRLRACQPPPASLGAHLLALTDPATGKHLSDGQLAAELVTIFFAGYDTSTASIAWALYLISIHPHIQERIAAELDALGLLQTASRPQPRALDWEDLSQLTYLRNLIKESMRLWSVAPGSTRCLEKAACIGGYEIAAGTLVQVSFHGIHRSSAVWDQPDECLPERWEEPGADYVSPSAGNIRKIVPSQSSSGRSIQPDLFSDASAAASSHKATQKDKSSPARRFMPFSYGIRSCVGQNLANVTMLTFIATICSNFSLKLAPEMGSPADVEASAIVLLTLQPQNGILLQCVPRATL</sequence>